<dbReference type="Pfam" id="PF00646">
    <property type="entry name" value="F-box"/>
    <property type="match status" value="1"/>
</dbReference>
<organism evidence="3 4">
    <name type="scientific">Nepenthes gracilis</name>
    <name type="common">Slender pitcher plant</name>
    <dbReference type="NCBI Taxonomy" id="150966"/>
    <lineage>
        <taxon>Eukaryota</taxon>
        <taxon>Viridiplantae</taxon>
        <taxon>Streptophyta</taxon>
        <taxon>Embryophyta</taxon>
        <taxon>Tracheophyta</taxon>
        <taxon>Spermatophyta</taxon>
        <taxon>Magnoliopsida</taxon>
        <taxon>eudicotyledons</taxon>
        <taxon>Gunneridae</taxon>
        <taxon>Pentapetalae</taxon>
        <taxon>Caryophyllales</taxon>
        <taxon>Nepenthaceae</taxon>
        <taxon>Nepenthes</taxon>
    </lineage>
</organism>
<evidence type="ECO:0008006" key="5">
    <source>
        <dbReference type="Google" id="ProtNLM"/>
    </source>
</evidence>
<evidence type="ECO:0000259" key="1">
    <source>
        <dbReference type="Pfam" id="PF00646"/>
    </source>
</evidence>
<evidence type="ECO:0000313" key="3">
    <source>
        <dbReference type="EMBL" id="GMH11291.1"/>
    </source>
</evidence>
<feature type="domain" description="F-box" evidence="1">
    <location>
        <begin position="18"/>
        <end position="49"/>
    </location>
</feature>
<name>A0AAD3SIX9_NEPGR</name>
<dbReference type="EMBL" id="BSYO01000011">
    <property type="protein sequence ID" value="GMH11291.1"/>
    <property type="molecule type" value="Genomic_DNA"/>
</dbReference>
<dbReference type="PANTHER" id="PTHR35546:SF130">
    <property type="entry name" value="EXPRESSED PROTEIN"/>
    <property type="match status" value="1"/>
</dbReference>
<proteinExistence type="predicted"/>
<dbReference type="Pfam" id="PF07734">
    <property type="entry name" value="FBA_1"/>
    <property type="match status" value="1"/>
</dbReference>
<dbReference type="InterPro" id="IPR001810">
    <property type="entry name" value="F-box_dom"/>
</dbReference>
<keyword evidence="4" id="KW-1185">Reference proteome</keyword>
<dbReference type="InterPro" id="IPR017451">
    <property type="entry name" value="F-box-assoc_interact_dom"/>
</dbReference>
<dbReference type="AlphaFoldDB" id="A0AAD3SIX9"/>
<feature type="domain" description="F-box associated beta-propeller type 1" evidence="2">
    <location>
        <begin position="111"/>
        <end position="252"/>
    </location>
</feature>
<dbReference type="Proteomes" id="UP001279734">
    <property type="component" value="Unassembled WGS sequence"/>
</dbReference>
<dbReference type="NCBIfam" id="TIGR01640">
    <property type="entry name" value="F_box_assoc_1"/>
    <property type="match status" value="1"/>
</dbReference>
<evidence type="ECO:0000259" key="2">
    <source>
        <dbReference type="Pfam" id="PF07734"/>
    </source>
</evidence>
<dbReference type="PANTHER" id="PTHR35546">
    <property type="entry name" value="F-BOX PROTEIN INTERACTION DOMAIN PROTEIN-RELATED"/>
    <property type="match status" value="1"/>
</dbReference>
<dbReference type="InterPro" id="IPR006527">
    <property type="entry name" value="F-box-assoc_dom_typ1"/>
</dbReference>
<dbReference type="InterPro" id="IPR055290">
    <property type="entry name" value="At3g26010-like"/>
</dbReference>
<comment type="caution">
    <text evidence="3">The sequence shown here is derived from an EMBL/GenBank/DDBJ whole genome shotgun (WGS) entry which is preliminary data.</text>
</comment>
<gene>
    <name evidence="3" type="ORF">Nepgr_013132</name>
</gene>
<sequence length="397" mass="45611">MATNSSNQSSVEEISGNEDLLIEILSRIPVKPLIRFKFVSKQWFNLISGGRFSFYYSRRNPNHTCTALFFQHSLSTSNLSSHFDFISLDGTARCADPPFLLRLNSACLNILQSCNGLLLCRSISQCGDSNLAYYICNPTINRIAQLRCPNTSKLGDQSVVALNLAFDPSKSSDYKVVCVCKVDQFDNSYWIDVYSPLIGQWRRSVDFFTPPFDVEFERGVYWNGNIHWLSHTETTVFFDVESECMKSLALPPSLEGAYIGRFRYFGESHGHLHLIEIRTNCVADFDVLEMDADYVNWFVKYRVNLDVLGCEFHEMFLDGNDRFGRRFRFYAFSILSVVRGEEEEDSTLILSIPGKVLSFNFRTKITRSLCNVVDQSDKWLPFKGYNAYQYIPSLYCI</sequence>
<reference evidence="3" key="1">
    <citation type="submission" date="2023-05" db="EMBL/GenBank/DDBJ databases">
        <title>Nepenthes gracilis genome sequencing.</title>
        <authorList>
            <person name="Fukushima K."/>
        </authorList>
    </citation>
    <scope>NUCLEOTIDE SEQUENCE</scope>
    <source>
        <strain evidence="3">SING2019-196</strain>
    </source>
</reference>
<protein>
    <recommendedName>
        <fullName evidence="5">F-box domain-containing protein</fullName>
    </recommendedName>
</protein>
<accession>A0AAD3SIX9</accession>
<evidence type="ECO:0000313" key="4">
    <source>
        <dbReference type="Proteomes" id="UP001279734"/>
    </source>
</evidence>
<dbReference type="SUPFAM" id="SSF81383">
    <property type="entry name" value="F-box domain"/>
    <property type="match status" value="1"/>
</dbReference>
<dbReference type="InterPro" id="IPR036047">
    <property type="entry name" value="F-box-like_dom_sf"/>
</dbReference>